<keyword evidence="1" id="KW-0548">Nucleotidyltransferase</keyword>
<dbReference type="InterPro" id="IPR002173">
    <property type="entry name" value="Carboh/pur_kinase_PfkB_CS"/>
</dbReference>
<dbReference type="HAMAP" id="MF_01603">
    <property type="entry name" value="HldE"/>
    <property type="match status" value="1"/>
</dbReference>
<dbReference type="GO" id="GO:0033785">
    <property type="term" value="F:heptose 7-phosphate kinase activity"/>
    <property type="evidence" value="ECO:0007669"/>
    <property type="project" value="UniProtKB-EC"/>
</dbReference>
<dbReference type="EMBL" id="JBEVCJ010000014">
    <property type="protein sequence ID" value="MET1255869.1"/>
    <property type="molecule type" value="Genomic_DNA"/>
</dbReference>
<evidence type="ECO:0000313" key="1">
    <source>
        <dbReference type="EMBL" id="MET1255869.1"/>
    </source>
</evidence>
<dbReference type="PANTHER" id="PTHR46969">
    <property type="entry name" value="BIFUNCTIONAL PROTEIN HLDE"/>
    <property type="match status" value="1"/>
</dbReference>
<dbReference type="InterPro" id="IPR023030">
    <property type="entry name" value="Bifunc_HldE"/>
</dbReference>
<dbReference type="SUPFAM" id="SSF52374">
    <property type="entry name" value="Nucleotidylyl transferase"/>
    <property type="match status" value="1"/>
</dbReference>
<dbReference type="InterPro" id="IPR014729">
    <property type="entry name" value="Rossmann-like_a/b/a_fold"/>
</dbReference>
<dbReference type="PROSITE" id="PS00583">
    <property type="entry name" value="PFKB_KINASES_1"/>
    <property type="match status" value="1"/>
</dbReference>
<dbReference type="NCBIfam" id="TIGR00125">
    <property type="entry name" value="cyt_tran_rel"/>
    <property type="match status" value="1"/>
</dbReference>
<dbReference type="PANTHER" id="PTHR46969:SF1">
    <property type="entry name" value="BIFUNCTIONAL PROTEIN HLDE"/>
    <property type="match status" value="1"/>
</dbReference>
<dbReference type="Pfam" id="PF01467">
    <property type="entry name" value="CTP_transf_like"/>
    <property type="match status" value="1"/>
</dbReference>
<dbReference type="NCBIfam" id="TIGR02198">
    <property type="entry name" value="rfaE_dom_I"/>
    <property type="match status" value="1"/>
</dbReference>
<dbReference type="CDD" id="cd01172">
    <property type="entry name" value="RfaE_like"/>
    <property type="match status" value="1"/>
</dbReference>
<gene>
    <name evidence="1" type="primary">hldE</name>
    <name evidence="1" type="ORF">ABVT43_12085</name>
</gene>
<dbReference type="SUPFAM" id="SSF53613">
    <property type="entry name" value="Ribokinase-like"/>
    <property type="match status" value="1"/>
</dbReference>
<dbReference type="Gene3D" id="3.40.1190.20">
    <property type="match status" value="1"/>
</dbReference>
<protein>
    <submittedName>
        <fullName evidence="1">Bifunctional D-glycero-beta-D-manno-heptose-7-phosphate kinase/D-glycero-beta-D-manno-heptose 1-phosphate adenylyltransferase HldE</fullName>
        <ecNumber evidence="1">2.7.1.167</ecNumber>
        <ecNumber evidence="1">2.7.7.70</ecNumber>
    </submittedName>
</protein>
<dbReference type="EC" id="2.7.1.167" evidence="1"/>
<dbReference type="InterPro" id="IPR011914">
    <property type="entry name" value="RfaE_dom_II"/>
</dbReference>
<dbReference type="GO" id="GO:0016779">
    <property type="term" value="F:nucleotidyltransferase activity"/>
    <property type="evidence" value="ECO:0007669"/>
    <property type="project" value="UniProtKB-KW"/>
</dbReference>
<evidence type="ECO:0000313" key="2">
    <source>
        <dbReference type="Proteomes" id="UP001548189"/>
    </source>
</evidence>
<dbReference type="InterPro" id="IPR004821">
    <property type="entry name" value="Cyt_trans-like"/>
</dbReference>
<dbReference type="InterPro" id="IPR011913">
    <property type="entry name" value="RfaE_dom_I"/>
</dbReference>
<proteinExistence type="inferred from homology"/>
<dbReference type="InterPro" id="IPR029056">
    <property type="entry name" value="Ribokinase-like"/>
</dbReference>
<dbReference type="Pfam" id="PF00294">
    <property type="entry name" value="PfkB"/>
    <property type="match status" value="1"/>
</dbReference>
<accession>A0ABV2BV94</accession>
<sequence length="475" mass="51261">MNISLPDFNRAKLLVIGDLMLDRYWYGGSSRISPEAPVQVVNVGQVEERPGGAGNVALNIASLGCDVNLIGITGDDEAADSLLTRLTAAQVNCDFERVKGIPTITKLRIISRQQQLIRLDFEEHFQGRGTAGLVARMRRHIQDCGAVILSDYAKGTLDDVQSLIVEANLHNIPVLVDPKGTDFARYRGATLVTPNLHEFEAVVGYCKDEQTLVAKGQALLNENQWQALLITRGEHGMTLLRHNQPEKHLPALAREVFDVTGAGDTVIGTLASALAAGSSLEDAVALSNIAAGIVVVKLGTATVSAYEIRRQLRQSGESGRGVLSRQQLKMVVEEAKAHHETIVMTNGCFDILHAGHVAYLQSAKALGARLIVAVNDDDSVQRLKGEGRPINPVERRMSVLAALGCVDWVVPFAEDTPRDLIVDIMPDVLVKGGDYQVEQIAGAKEVIANGGEVKILGFVDGVSTTKIIETIHQKT</sequence>
<dbReference type="NCBIfam" id="TIGR02199">
    <property type="entry name" value="rfaE_dom_II"/>
    <property type="match status" value="1"/>
</dbReference>
<dbReference type="Gene3D" id="3.40.50.620">
    <property type="entry name" value="HUPs"/>
    <property type="match status" value="1"/>
</dbReference>
<keyword evidence="1" id="KW-0418">Kinase</keyword>
<dbReference type="InterPro" id="IPR011611">
    <property type="entry name" value="PfkB_dom"/>
</dbReference>
<dbReference type="Proteomes" id="UP001548189">
    <property type="component" value="Unassembled WGS sequence"/>
</dbReference>
<organism evidence="1 2">
    <name type="scientific">Aliikangiella maris</name>
    <dbReference type="NCBI Taxonomy" id="3162458"/>
    <lineage>
        <taxon>Bacteria</taxon>
        <taxon>Pseudomonadati</taxon>
        <taxon>Pseudomonadota</taxon>
        <taxon>Gammaproteobacteria</taxon>
        <taxon>Oceanospirillales</taxon>
        <taxon>Pleioneaceae</taxon>
        <taxon>Aliikangiella</taxon>
    </lineage>
</organism>
<keyword evidence="2" id="KW-1185">Reference proteome</keyword>
<dbReference type="NCBIfam" id="NF008454">
    <property type="entry name" value="PRK11316.1"/>
    <property type="match status" value="1"/>
</dbReference>
<keyword evidence="1" id="KW-0808">Transferase</keyword>
<dbReference type="EC" id="2.7.7.70" evidence="1"/>
<name>A0ABV2BV94_9GAMM</name>
<reference evidence="1 2" key="1">
    <citation type="submission" date="2024-06" db="EMBL/GenBank/DDBJ databases">
        <authorList>
            <person name="Li F."/>
        </authorList>
    </citation>
    <scope>NUCLEOTIDE SEQUENCE [LARGE SCALE GENOMIC DNA]</scope>
    <source>
        <strain evidence="1 2">GXAS 311</strain>
    </source>
</reference>
<comment type="caution">
    <text evidence="1">The sequence shown here is derived from an EMBL/GenBank/DDBJ whole genome shotgun (WGS) entry which is preliminary data.</text>
</comment>